<evidence type="ECO:0000313" key="3">
    <source>
        <dbReference type="Proteomes" id="UP001265746"/>
    </source>
</evidence>
<gene>
    <name evidence="2" type="ORF">N8I77_000995</name>
</gene>
<accession>A0AAD9SQP1</accession>
<feature type="transmembrane region" description="Helical" evidence="1">
    <location>
        <begin position="156"/>
        <end position="179"/>
    </location>
</feature>
<name>A0AAD9SQP1_PHOAM</name>
<evidence type="ECO:0000256" key="1">
    <source>
        <dbReference type="SAM" id="Phobius"/>
    </source>
</evidence>
<proteinExistence type="predicted"/>
<keyword evidence="1" id="KW-0812">Transmembrane</keyword>
<protein>
    <submittedName>
        <fullName evidence="2">Uncharacterized protein</fullName>
    </submittedName>
</protein>
<feature type="transmembrane region" description="Helical" evidence="1">
    <location>
        <begin position="103"/>
        <end position="125"/>
    </location>
</feature>
<keyword evidence="1" id="KW-0472">Membrane</keyword>
<keyword evidence="3" id="KW-1185">Reference proteome</keyword>
<feature type="transmembrane region" description="Helical" evidence="1">
    <location>
        <begin position="33"/>
        <end position="54"/>
    </location>
</feature>
<dbReference type="Proteomes" id="UP001265746">
    <property type="component" value="Unassembled WGS sequence"/>
</dbReference>
<comment type="caution">
    <text evidence="2">The sequence shown here is derived from an EMBL/GenBank/DDBJ whole genome shotgun (WGS) entry which is preliminary data.</text>
</comment>
<dbReference type="AlphaFoldDB" id="A0AAD9SQP1"/>
<sequence>MSDPTNARAGATPRAMPRALDQATNPKWATTKITFRGIIMVLSLAASIISFVYISAPRQWSDWILLSPLYGLPYPLLSFIWEAIEITILIVRRDKNKGIIPAMHLACELLLWLGGVIVAILWATIVTSTEQHSSTFTQGSSSGIPASTFKKWAHVIYAWCALNLATVVCQFFIFVVSCIEVDRNRRNMEQKVNTLLAMMEERGHNPSDVLASLRSPPPDYDSTKPSWPIEMPAVNLHPVEMGVDERPMEVAGSQVGQEMAVPGTEDLSGNQKFVLKP</sequence>
<reference evidence="2" key="1">
    <citation type="submission" date="2023-06" db="EMBL/GenBank/DDBJ databases">
        <authorList>
            <person name="Noh H."/>
        </authorList>
    </citation>
    <scope>NUCLEOTIDE SEQUENCE</scope>
    <source>
        <strain evidence="2">DUCC20226</strain>
    </source>
</reference>
<keyword evidence="1" id="KW-1133">Transmembrane helix</keyword>
<feature type="transmembrane region" description="Helical" evidence="1">
    <location>
        <begin position="74"/>
        <end position="91"/>
    </location>
</feature>
<dbReference type="EMBL" id="JAUJFL010000001">
    <property type="protein sequence ID" value="KAK2614143.1"/>
    <property type="molecule type" value="Genomic_DNA"/>
</dbReference>
<evidence type="ECO:0000313" key="2">
    <source>
        <dbReference type="EMBL" id="KAK2614143.1"/>
    </source>
</evidence>
<organism evidence="2 3">
    <name type="scientific">Phomopsis amygdali</name>
    <name type="common">Fusicoccum amygdali</name>
    <dbReference type="NCBI Taxonomy" id="1214568"/>
    <lineage>
        <taxon>Eukaryota</taxon>
        <taxon>Fungi</taxon>
        <taxon>Dikarya</taxon>
        <taxon>Ascomycota</taxon>
        <taxon>Pezizomycotina</taxon>
        <taxon>Sordariomycetes</taxon>
        <taxon>Sordariomycetidae</taxon>
        <taxon>Diaporthales</taxon>
        <taxon>Diaporthaceae</taxon>
        <taxon>Diaporthe</taxon>
    </lineage>
</organism>